<feature type="domain" description="ATP-grasp" evidence="5">
    <location>
        <begin position="106"/>
        <end position="309"/>
    </location>
</feature>
<comment type="caution">
    <text evidence="6">The sequence shown here is derived from an EMBL/GenBank/DDBJ whole genome shotgun (WGS) entry which is preliminary data.</text>
</comment>
<dbReference type="InterPro" id="IPR011761">
    <property type="entry name" value="ATP-grasp"/>
</dbReference>
<evidence type="ECO:0000256" key="3">
    <source>
        <dbReference type="ARBA" id="ARBA00022840"/>
    </source>
</evidence>
<sequence length="416" mass="43362">MLGKLDGLLPVGSVLVLEEPDVIEARGLAGLSDRHACVAALLPAPTQDEAHPERLVRAVSRPPQVRAVVPVVEYGVVTAAALAEEWGLPGAGVKAAHLLRDKGLLRAALTGTGTLQPDWAPATGPETVAAFRAAHGGEAVLKPAGRQASLGVQLLGPDDDVTAAWAHTTTADEPTLRARPREPARYLVEQRLHGPEVSVEAVVHEGVVGFLNITAKTVRDSRHPVETGHTVPAPLPEDTGAELRRSLVRLAQSIGFRSGILHSEWLLAGPDGRPHLIECAGRMPGGGITVLIDEAYGTDILSCLLRVLEGRGPVEPRPALKGAAVRFLTPPPGRVARVSGAGRAREAEGVHAVHLGVEPGGVVRPVTSSWERAGFVIATAEEGPAAARRLAERAAALIDIATEPEAGPESVPGEEG</sequence>
<dbReference type="PROSITE" id="PS50975">
    <property type="entry name" value="ATP_GRASP"/>
    <property type="match status" value="1"/>
</dbReference>
<gene>
    <name evidence="6" type="ORF">E5082_09455</name>
</gene>
<dbReference type="Pfam" id="PF13535">
    <property type="entry name" value="ATP-grasp_4"/>
    <property type="match status" value="1"/>
</dbReference>
<dbReference type="GO" id="GO:0046872">
    <property type="term" value="F:metal ion binding"/>
    <property type="evidence" value="ECO:0007669"/>
    <property type="project" value="InterPro"/>
</dbReference>
<dbReference type="Pfam" id="PF18603">
    <property type="entry name" value="LAL_C2"/>
    <property type="match status" value="1"/>
</dbReference>
<dbReference type="GO" id="GO:0005524">
    <property type="term" value="F:ATP binding"/>
    <property type="evidence" value="ECO:0007669"/>
    <property type="project" value="UniProtKB-UniRule"/>
</dbReference>
<evidence type="ECO:0000313" key="6">
    <source>
        <dbReference type="EMBL" id="TGN85010.1"/>
    </source>
</evidence>
<protein>
    <submittedName>
        <fullName evidence="6">ATP-grasp domain-containing protein</fullName>
    </submittedName>
</protein>
<dbReference type="Proteomes" id="UP000298513">
    <property type="component" value="Unassembled WGS sequence"/>
</dbReference>
<dbReference type="AlphaFoldDB" id="A0A4Z1DLB5"/>
<dbReference type="PANTHER" id="PTHR43585:SF2">
    <property type="entry name" value="ATP-GRASP ENZYME FSQD"/>
    <property type="match status" value="1"/>
</dbReference>
<dbReference type="InterPro" id="IPR040570">
    <property type="entry name" value="LAL_C2"/>
</dbReference>
<organism evidence="6 7">
    <name type="scientific">Streptomyces griseoluteus</name>
    <dbReference type="NCBI Taxonomy" id="29306"/>
    <lineage>
        <taxon>Bacteria</taxon>
        <taxon>Bacillati</taxon>
        <taxon>Actinomycetota</taxon>
        <taxon>Actinomycetes</taxon>
        <taxon>Kitasatosporales</taxon>
        <taxon>Streptomycetaceae</taxon>
        <taxon>Streptomyces</taxon>
    </lineage>
</organism>
<accession>A0A4Z1DLB5</accession>
<proteinExistence type="predicted"/>
<evidence type="ECO:0000313" key="7">
    <source>
        <dbReference type="Proteomes" id="UP000298513"/>
    </source>
</evidence>
<evidence type="ECO:0000256" key="2">
    <source>
        <dbReference type="ARBA" id="ARBA00022741"/>
    </source>
</evidence>
<evidence type="ECO:0000256" key="4">
    <source>
        <dbReference type="PROSITE-ProRule" id="PRU00409"/>
    </source>
</evidence>
<keyword evidence="7" id="KW-1185">Reference proteome</keyword>
<dbReference type="InterPro" id="IPR052032">
    <property type="entry name" value="ATP-dep_AA_Ligase"/>
</dbReference>
<dbReference type="PANTHER" id="PTHR43585">
    <property type="entry name" value="FUMIPYRROLE BIOSYNTHESIS PROTEIN C"/>
    <property type="match status" value="1"/>
</dbReference>
<dbReference type="EMBL" id="SRRU01000003">
    <property type="protein sequence ID" value="TGN85010.1"/>
    <property type="molecule type" value="Genomic_DNA"/>
</dbReference>
<evidence type="ECO:0000259" key="5">
    <source>
        <dbReference type="PROSITE" id="PS50975"/>
    </source>
</evidence>
<dbReference type="Gene3D" id="3.30.470.20">
    <property type="entry name" value="ATP-grasp fold, B domain"/>
    <property type="match status" value="1"/>
</dbReference>
<dbReference type="GO" id="GO:0016874">
    <property type="term" value="F:ligase activity"/>
    <property type="evidence" value="ECO:0007669"/>
    <property type="project" value="UniProtKB-KW"/>
</dbReference>
<keyword evidence="3 4" id="KW-0067">ATP-binding</keyword>
<keyword evidence="1" id="KW-0436">Ligase</keyword>
<reference evidence="6 7" key="1">
    <citation type="submission" date="2019-04" db="EMBL/GenBank/DDBJ databases">
        <title>Streptomyces sp. nov. Bv016 isolated from bark of Buahinia variegata.</title>
        <authorList>
            <person name="Kanchanasin P."/>
            <person name="Tanasupawat S."/>
            <person name="Yuki M."/>
            <person name="Kudo T."/>
        </authorList>
    </citation>
    <scope>NUCLEOTIDE SEQUENCE [LARGE SCALE GENOMIC DNA]</scope>
    <source>
        <strain evidence="6 7">JCM 4765</strain>
    </source>
</reference>
<keyword evidence="2 4" id="KW-0547">Nucleotide-binding</keyword>
<name>A0A4Z1DLB5_STRGP</name>
<dbReference type="SUPFAM" id="SSF56059">
    <property type="entry name" value="Glutathione synthetase ATP-binding domain-like"/>
    <property type="match status" value="1"/>
</dbReference>
<evidence type="ECO:0000256" key="1">
    <source>
        <dbReference type="ARBA" id="ARBA00022598"/>
    </source>
</evidence>